<keyword evidence="2 5" id="KW-0812">Transmembrane</keyword>
<dbReference type="RefSeq" id="WP_238713500.1">
    <property type="nucleotide sequence ID" value="NZ_JAEPBH010000017.1"/>
</dbReference>
<comment type="subcellular location">
    <subcellularLocation>
        <location evidence="1">Membrane</location>
        <topology evidence="1">Multi-pass membrane protein</topology>
    </subcellularLocation>
</comment>
<feature type="transmembrane region" description="Helical" evidence="5">
    <location>
        <begin position="362"/>
        <end position="395"/>
    </location>
</feature>
<feature type="transmembrane region" description="Helical" evidence="5">
    <location>
        <begin position="313"/>
        <end position="342"/>
    </location>
</feature>
<feature type="transmembrane region" description="Helical" evidence="5">
    <location>
        <begin position="142"/>
        <end position="161"/>
    </location>
</feature>
<gene>
    <name evidence="7" type="ORF">JJB97_07965</name>
</gene>
<evidence type="ECO:0000256" key="3">
    <source>
        <dbReference type="ARBA" id="ARBA00022989"/>
    </source>
</evidence>
<keyword evidence="4 5" id="KW-0472">Membrane</keyword>
<feature type="transmembrane region" description="Helical" evidence="5">
    <location>
        <begin position="83"/>
        <end position="100"/>
    </location>
</feature>
<dbReference type="AlphaFoldDB" id="A0A8K0XZ64"/>
<dbReference type="Proteomes" id="UP000659047">
    <property type="component" value="Unassembled WGS sequence"/>
</dbReference>
<name>A0A8K0XZ64_9ENTR</name>
<protein>
    <submittedName>
        <fullName evidence="7">SulP family inorganic anion transporter</fullName>
    </submittedName>
</protein>
<reference evidence="7" key="1">
    <citation type="submission" date="2021-01" db="EMBL/GenBank/DDBJ databases">
        <title>Intestinitalea alba gen. nov., sp. nov., a novel genus of the family Enterobacteriaceae, isolated from the gut of the plastic-eating mealworm Tenebrio molitor L.</title>
        <authorList>
            <person name="Yang Y."/>
        </authorList>
    </citation>
    <scope>NUCLEOTIDE SEQUENCE</scope>
    <source>
        <strain evidence="7">BIT-L3</strain>
    </source>
</reference>
<evidence type="ECO:0000313" key="8">
    <source>
        <dbReference type="Proteomes" id="UP000659047"/>
    </source>
</evidence>
<dbReference type="InterPro" id="IPR001902">
    <property type="entry name" value="SLC26A/SulP_fam"/>
</dbReference>
<comment type="caution">
    <text evidence="7">The sequence shown here is derived from an EMBL/GenBank/DDBJ whole genome shotgun (WGS) entry which is preliminary data.</text>
</comment>
<dbReference type="PROSITE" id="PS51257">
    <property type="entry name" value="PROKAR_LIPOPROTEIN"/>
    <property type="match status" value="1"/>
</dbReference>
<feature type="transmembrane region" description="Helical" evidence="5">
    <location>
        <begin position="231"/>
        <end position="250"/>
    </location>
</feature>
<evidence type="ECO:0000259" key="6">
    <source>
        <dbReference type="Pfam" id="PF00916"/>
    </source>
</evidence>
<keyword evidence="3 5" id="KW-1133">Transmembrane helix</keyword>
<feature type="transmembrane region" description="Helical" evidence="5">
    <location>
        <begin position="173"/>
        <end position="193"/>
    </location>
</feature>
<dbReference type="InterPro" id="IPR011547">
    <property type="entry name" value="SLC26A/SulP_dom"/>
</dbReference>
<proteinExistence type="predicted"/>
<dbReference type="GO" id="GO:0016020">
    <property type="term" value="C:membrane"/>
    <property type="evidence" value="ECO:0007669"/>
    <property type="project" value="UniProtKB-SubCell"/>
</dbReference>
<evidence type="ECO:0000256" key="5">
    <source>
        <dbReference type="SAM" id="Phobius"/>
    </source>
</evidence>
<sequence>MSLAGVRSDVLAGIIVFLVALPMNLGIAQACGLPPVLGVVTGVTGGLMVAVLSPSRFAVSGPAAGLVTIILASAAQLGSYPQLLTAIVLAGGIQLLMGWLKAGRWIALVPGSVIAGMLAAIGIMLIVQQLPVALAFDKTHGQFSFLSLALTIVSLTILFGWDMSVVKRRRMLSMIPGPLLAVVCATAVLWLAADARSTVKTVMLPELASVTAWQAVMNHPDWQSALMNPRVWTVALTIALVASLETLLSLEALKKLKDQRPEPCANRELYAQGAGNILSGLCGGLPVTSVIVRSSVNVNAGARTRLSVLIHCLLLLAAVVWFSGIISLIPMPVLAAILIATGYKLAAPKVFLQQWRQGLFRFVPFLITLFGIIVVDMLSGIALGFVTQLLCNMLARSASSSPLRRKKAS</sequence>
<feature type="domain" description="SLC26A/SulP transporter" evidence="6">
    <location>
        <begin position="7"/>
        <end position="363"/>
    </location>
</feature>
<dbReference type="PANTHER" id="PTHR11814">
    <property type="entry name" value="SULFATE TRANSPORTER"/>
    <property type="match status" value="1"/>
</dbReference>
<feature type="transmembrane region" description="Helical" evidence="5">
    <location>
        <begin position="107"/>
        <end position="130"/>
    </location>
</feature>
<accession>A0A8K0XZ64</accession>
<dbReference type="GO" id="GO:0055085">
    <property type="term" value="P:transmembrane transport"/>
    <property type="evidence" value="ECO:0007669"/>
    <property type="project" value="InterPro"/>
</dbReference>
<organism evidence="7 8">
    <name type="scientific">Tenebrionibacter intestinalis</name>
    <dbReference type="NCBI Taxonomy" id="2799638"/>
    <lineage>
        <taxon>Bacteria</taxon>
        <taxon>Pseudomonadati</taxon>
        <taxon>Pseudomonadota</taxon>
        <taxon>Gammaproteobacteria</taxon>
        <taxon>Enterobacterales</taxon>
        <taxon>Enterobacteriaceae</taxon>
        <taxon>Tenebrionibacter/Tenebrionicola group</taxon>
        <taxon>Tenebrionibacter</taxon>
    </lineage>
</organism>
<dbReference type="EMBL" id="JAEPBH010000017">
    <property type="protein sequence ID" value="MBK4715264.1"/>
    <property type="molecule type" value="Genomic_DNA"/>
</dbReference>
<evidence type="ECO:0000256" key="1">
    <source>
        <dbReference type="ARBA" id="ARBA00004141"/>
    </source>
</evidence>
<evidence type="ECO:0000313" key="7">
    <source>
        <dbReference type="EMBL" id="MBK4715264.1"/>
    </source>
</evidence>
<feature type="transmembrane region" description="Helical" evidence="5">
    <location>
        <begin position="36"/>
        <end position="52"/>
    </location>
</feature>
<keyword evidence="8" id="KW-1185">Reference proteome</keyword>
<dbReference type="Pfam" id="PF00916">
    <property type="entry name" value="Sulfate_transp"/>
    <property type="match status" value="1"/>
</dbReference>
<evidence type="ECO:0000256" key="2">
    <source>
        <dbReference type="ARBA" id="ARBA00022692"/>
    </source>
</evidence>
<evidence type="ECO:0000256" key="4">
    <source>
        <dbReference type="ARBA" id="ARBA00023136"/>
    </source>
</evidence>